<evidence type="ECO:0000313" key="1">
    <source>
        <dbReference type="EMBL" id="CCA77340.1"/>
    </source>
</evidence>
<dbReference type="Proteomes" id="UP000007148">
    <property type="component" value="Unassembled WGS sequence"/>
</dbReference>
<comment type="caution">
    <text evidence="1">The sequence shown here is derived from an EMBL/GenBank/DDBJ whole genome shotgun (WGS) entry which is preliminary data.</text>
</comment>
<proteinExistence type="predicted"/>
<reference evidence="1 2" key="1">
    <citation type="journal article" date="2011" name="PLoS Pathog.">
        <title>Endophytic Life Strategies Decoded by Genome and Transcriptome Analyses of the Mutualistic Root Symbiont Piriformospora indica.</title>
        <authorList>
            <person name="Zuccaro A."/>
            <person name="Lahrmann U."/>
            <person name="Guldener U."/>
            <person name="Langen G."/>
            <person name="Pfiffi S."/>
            <person name="Biedenkopf D."/>
            <person name="Wong P."/>
            <person name="Samans B."/>
            <person name="Grimm C."/>
            <person name="Basiewicz M."/>
            <person name="Murat C."/>
            <person name="Martin F."/>
            <person name="Kogel K.H."/>
        </authorList>
    </citation>
    <scope>NUCLEOTIDE SEQUENCE [LARGE SCALE GENOMIC DNA]</scope>
    <source>
        <strain evidence="1 2">DSM 11827</strain>
    </source>
</reference>
<accession>G4U197</accession>
<dbReference type="InParanoid" id="G4U197"/>
<name>G4U197_SERID</name>
<dbReference type="AlphaFoldDB" id="G4U197"/>
<organism evidence="1 2">
    <name type="scientific">Serendipita indica (strain DSM 11827)</name>
    <name type="common">Root endophyte fungus</name>
    <name type="synonym">Piriformospora indica</name>
    <dbReference type="NCBI Taxonomy" id="1109443"/>
    <lineage>
        <taxon>Eukaryota</taxon>
        <taxon>Fungi</taxon>
        <taxon>Dikarya</taxon>
        <taxon>Basidiomycota</taxon>
        <taxon>Agaricomycotina</taxon>
        <taxon>Agaricomycetes</taxon>
        <taxon>Sebacinales</taxon>
        <taxon>Serendipitaceae</taxon>
        <taxon>Serendipita</taxon>
    </lineage>
</organism>
<dbReference type="HOGENOM" id="CLU_1704941_0_0_1"/>
<keyword evidence="2" id="KW-1185">Reference proteome</keyword>
<dbReference type="EMBL" id="CAFZ01001502">
    <property type="protein sequence ID" value="CCA77340.1"/>
    <property type="molecule type" value="Genomic_DNA"/>
</dbReference>
<gene>
    <name evidence="1" type="ORF">PIIN_11317</name>
</gene>
<protein>
    <submittedName>
        <fullName evidence="1">Uncharacterized protein</fullName>
    </submittedName>
</protein>
<evidence type="ECO:0000313" key="2">
    <source>
        <dbReference type="Proteomes" id="UP000007148"/>
    </source>
</evidence>
<sequence length="154" mass="17324">MSERVKQLPVKLHLLDRPSVFINHGLVISTLRDLLATTNVNISQVFISIFRQDCVLPLISYLRLFTKPLRRIHVAASEEPGSMAYHEIAAQESWFDGEHVYVDINSLFEALPPTETLVLTNIAFESETWRPYSSALKGLESLTLTAPASSETLK</sequence>